<evidence type="ECO:0000256" key="1">
    <source>
        <dbReference type="SAM" id="SignalP"/>
    </source>
</evidence>
<dbReference type="Proteomes" id="UP001491310">
    <property type="component" value="Unassembled WGS sequence"/>
</dbReference>
<protein>
    <recommendedName>
        <fullName evidence="4">SGNH hydrolase-type esterase domain-containing protein</fullName>
    </recommendedName>
</protein>
<accession>A0ABR2YSH3</accession>
<dbReference type="SUPFAM" id="SSF52266">
    <property type="entry name" value="SGNH hydrolase"/>
    <property type="match status" value="1"/>
</dbReference>
<evidence type="ECO:0000313" key="3">
    <source>
        <dbReference type="Proteomes" id="UP001491310"/>
    </source>
</evidence>
<dbReference type="InterPro" id="IPR036514">
    <property type="entry name" value="SGNH_hydro_sf"/>
</dbReference>
<gene>
    <name evidence="2" type="ORF">WJX75_008757</name>
</gene>
<dbReference type="Gene3D" id="3.40.50.1110">
    <property type="entry name" value="SGNH hydrolase"/>
    <property type="match status" value="1"/>
</dbReference>
<sequence>MLRGFWAPLVLCALAAVSRTHACPTENGICHFGTLPGGWISSKGRALLPWQDDEELANMNFSVWQPYCSTCQLQPLLSPYLEGGNILPEDPRAAKLRPLSILLFGDSVDFRIVKFFCNLALDLEPEDFGFPGVEDRLKLQGICRTPKLTLAKYHISSVSFEGPYWNGINFPPLQSIQDGLDFWQKAHGSAPDIVMLSSNFWDISKAFADGGFQFKGTVLENELFPDEWMHSWIQNFTTILTQLKESVPEGTMLAYHTLHTPHQTKEPQFWETDAFLRQHVAQINAAGRFVAAQQHYHLLDIEAMALQLSKSTILIDQTHPGPDFMMQVLNILLNMEETHRKVRKEVREQGSMRGWVRWQRERFTGTGYFSGRRLFRV</sequence>
<evidence type="ECO:0000313" key="2">
    <source>
        <dbReference type="EMBL" id="KAK9909869.1"/>
    </source>
</evidence>
<keyword evidence="3" id="KW-1185">Reference proteome</keyword>
<reference evidence="2 3" key="1">
    <citation type="journal article" date="2024" name="Nat. Commun.">
        <title>Phylogenomics reveals the evolutionary origins of lichenization in chlorophyte algae.</title>
        <authorList>
            <person name="Puginier C."/>
            <person name="Libourel C."/>
            <person name="Otte J."/>
            <person name="Skaloud P."/>
            <person name="Haon M."/>
            <person name="Grisel S."/>
            <person name="Petersen M."/>
            <person name="Berrin J.G."/>
            <person name="Delaux P.M."/>
            <person name="Dal Grande F."/>
            <person name="Keller J."/>
        </authorList>
    </citation>
    <scope>NUCLEOTIDE SEQUENCE [LARGE SCALE GENOMIC DNA]</scope>
    <source>
        <strain evidence="2 3">SAG 216-7</strain>
    </source>
</reference>
<feature type="signal peptide" evidence="1">
    <location>
        <begin position="1"/>
        <end position="22"/>
    </location>
</feature>
<dbReference type="EMBL" id="JALJOT010000006">
    <property type="protein sequence ID" value="KAK9909869.1"/>
    <property type="molecule type" value="Genomic_DNA"/>
</dbReference>
<proteinExistence type="predicted"/>
<keyword evidence="1" id="KW-0732">Signal</keyword>
<organism evidence="2 3">
    <name type="scientific">Coccomyxa subellipsoidea</name>
    <dbReference type="NCBI Taxonomy" id="248742"/>
    <lineage>
        <taxon>Eukaryota</taxon>
        <taxon>Viridiplantae</taxon>
        <taxon>Chlorophyta</taxon>
        <taxon>core chlorophytes</taxon>
        <taxon>Trebouxiophyceae</taxon>
        <taxon>Trebouxiophyceae incertae sedis</taxon>
        <taxon>Coccomyxaceae</taxon>
        <taxon>Coccomyxa</taxon>
    </lineage>
</organism>
<evidence type="ECO:0008006" key="4">
    <source>
        <dbReference type="Google" id="ProtNLM"/>
    </source>
</evidence>
<feature type="chain" id="PRO_5046460094" description="SGNH hydrolase-type esterase domain-containing protein" evidence="1">
    <location>
        <begin position="23"/>
        <end position="377"/>
    </location>
</feature>
<comment type="caution">
    <text evidence="2">The sequence shown here is derived from an EMBL/GenBank/DDBJ whole genome shotgun (WGS) entry which is preliminary data.</text>
</comment>
<name>A0ABR2YSH3_9CHLO</name>